<organism evidence="1">
    <name type="scientific">marine metagenome</name>
    <dbReference type="NCBI Taxonomy" id="408172"/>
    <lineage>
        <taxon>unclassified sequences</taxon>
        <taxon>metagenomes</taxon>
        <taxon>ecological metagenomes</taxon>
    </lineage>
</organism>
<proteinExistence type="predicted"/>
<reference evidence="1" key="1">
    <citation type="submission" date="2018-05" db="EMBL/GenBank/DDBJ databases">
        <authorList>
            <person name="Lanie J.A."/>
            <person name="Ng W.-L."/>
            <person name="Kazmierczak K.M."/>
            <person name="Andrzejewski T.M."/>
            <person name="Davidsen T.M."/>
            <person name="Wayne K.J."/>
            <person name="Tettelin H."/>
            <person name="Glass J.I."/>
            <person name="Rusch D."/>
            <person name="Podicherti R."/>
            <person name="Tsui H.-C.T."/>
            <person name="Winkler M.E."/>
        </authorList>
    </citation>
    <scope>NUCLEOTIDE SEQUENCE</scope>
</reference>
<accession>A0A382RCR2</accession>
<protein>
    <submittedName>
        <fullName evidence="1">Uncharacterized protein</fullName>
    </submittedName>
</protein>
<sequence length="35" mass="4126">KGLKVFKQRFSGISEQKNICLSRVLKEGNYSRPWK</sequence>
<dbReference type="AlphaFoldDB" id="A0A382RCR2"/>
<gene>
    <name evidence="1" type="ORF">METZ01_LOCUS348004</name>
</gene>
<name>A0A382RCR2_9ZZZZ</name>
<dbReference type="EMBL" id="UINC01120579">
    <property type="protein sequence ID" value="SVC95150.1"/>
    <property type="molecule type" value="Genomic_DNA"/>
</dbReference>
<feature type="non-terminal residue" evidence="1">
    <location>
        <position position="1"/>
    </location>
</feature>
<evidence type="ECO:0000313" key="1">
    <source>
        <dbReference type="EMBL" id="SVC95150.1"/>
    </source>
</evidence>